<evidence type="ECO:0000256" key="6">
    <source>
        <dbReference type="ARBA" id="ARBA00023136"/>
    </source>
</evidence>
<dbReference type="GO" id="GO:0007156">
    <property type="term" value="P:homophilic cell adhesion via plasma membrane adhesion molecules"/>
    <property type="evidence" value="ECO:0007669"/>
    <property type="project" value="TreeGrafter"/>
</dbReference>
<dbReference type="InParanoid" id="A0A4W3JAA4"/>
<accession>A0A4W3JAA4</accession>
<dbReference type="GO" id="GO:0007157">
    <property type="term" value="P:heterophilic cell-cell adhesion via plasma membrane cell adhesion molecules"/>
    <property type="evidence" value="ECO:0007669"/>
    <property type="project" value="TreeGrafter"/>
</dbReference>
<dbReference type="InterPro" id="IPR051427">
    <property type="entry name" value="Nectin/Nectin-like"/>
</dbReference>
<name>A0A4W3JAA4_CALMI</name>
<keyword evidence="12" id="KW-1185">Reference proteome</keyword>
<dbReference type="InterPro" id="IPR013162">
    <property type="entry name" value="CD80_C2-set"/>
</dbReference>
<comment type="subcellular location">
    <subcellularLocation>
        <location evidence="1">Membrane</location>
    </subcellularLocation>
</comment>
<dbReference type="GO" id="GO:0005912">
    <property type="term" value="C:adherens junction"/>
    <property type="evidence" value="ECO:0007669"/>
    <property type="project" value="TreeGrafter"/>
</dbReference>
<keyword evidence="7" id="KW-1015">Disulfide bond</keyword>
<evidence type="ECO:0000256" key="4">
    <source>
        <dbReference type="ARBA" id="ARBA00022737"/>
    </source>
</evidence>
<feature type="domain" description="Ig-like" evidence="10">
    <location>
        <begin position="126"/>
        <end position="207"/>
    </location>
</feature>
<feature type="chain" id="PRO_5021230142" evidence="9">
    <location>
        <begin position="23"/>
        <end position="277"/>
    </location>
</feature>
<reference evidence="11" key="5">
    <citation type="submission" date="2025-09" db="UniProtKB">
        <authorList>
            <consortium name="Ensembl"/>
        </authorList>
    </citation>
    <scope>IDENTIFICATION</scope>
</reference>
<feature type="signal peptide" evidence="9">
    <location>
        <begin position="1"/>
        <end position="22"/>
    </location>
</feature>
<dbReference type="InterPro" id="IPR007110">
    <property type="entry name" value="Ig-like_dom"/>
</dbReference>
<evidence type="ECO:0000256" key="8">
    <source>
        <dbReference type="ARBA" id="ARBA00023180"/>
    </source>
</evidence>
<reference evidence="12" key="1">
    <citation type="journal article" date="2006" name="Science">
        <title>Ancient noncoding elements conserved in the human genome.</title>
        <authorList>
            <person name="Venkatesh B."/>
            <person name="Kirkness E.F."/>
            <person name="Loh Y.H."/>
            <person name="Halpern A.L."/>
            <person name="Lee A.P."/>
            <person name="Johnson J."/>
            <person name="Dandona N."/>
            <person name="Viswanathan L.D."/>
            <person name="Tay A."/>
            <person name="Venter J.C."/>
            <person name="Strausberg R.L."/>
            <person name="Brenner S."/>
        </authorList>
    </citation>
    <scope>NUCLEOTIDE SEQUENCE [LARGE SCALE GENOMIC DNA]</scope>
</reference>
<keyword evidence="3 9" id="KW-0732">Signal</keyword>
<dbReference type="Proteomes" id="UP000314986">
    <property type="component" value="Unassembled WGS sequence"/>
</dbReference>
<evidence type="ECO:0000256" key="9">
    <source>
        <dbReference type="SAM" id="SignalP"/>
    </source>
</evidence>
<keyword evidence="5" id="KW-0130">Cell adhesion</keyword>
<dbReference type="PROSITE" id="PS50835">
    <property type="entry name" value="IG_LIKE"/>
    <property type="match status" value="2"/>
</dbReference>
<comment type="similarity">
    <text evidence="2">Belongs to the nectin family.</text>
</comment>
<dbReference type="SUPFAM" id="SSF48726">
    <property type="entry name" value="Immunoglobulin"/>
    <property type="match status" value="2"/>
</dbReference>
<dbReference type="InterPro" id="IPR013783">
    <property type="entry name" value="Ig-like_fold"/>
</dbReference>
<evidence type="ECO:0000313" key="11">
    <source>
        <dbReference type="Ensembl" id="ENSCMIP00000035028.1"/>
    </source>
</evidence>
<dbReference type="PANTHER" id="PTHR23277">
    <property type="entry name" value="NECTIN-RELATED"/>
    <property type="match status" value="1"/>
</dbReference>
<dbReference type="Gene3D" id="2.60.40.10">
    <property type="entry name" value="Immunoglobulins"/>
    <property type="match status" value="2"/>
</dbReference>
<evidence type="ECO:0000256" key="7">
    <source>
        <dbReference type="ARBA" id="ARBA00023157"/>
    </source>
</evidence>
<evidence type="ECO:0000256" key="3">
    <source>
        <dbReference type="ARBA" id="ARBA00022729"/>
    </source>
</evidence>
<dbReference type="GeneTree" id="ENSGT00940000157535"/>
<reference evidence="12" key="3">
    <citation type="journal article" date="2014" name="Nature">
        <title>Elephant shark genome provides unique insights into gnathostome evolution.</title>
        <authorList>
            <consortium name="International Elephant Shark Genome Sequencing Consortium"/>
            <person name="Venkatesh B."/>
            <person name="Lee A.P."/>
            <person name="Ravi V."/>
            <person name="Maurya A.K."/>
            <person name="Lian M.M."/>
            <person name="Swann J.B."/>
            <person name="Ohta Y."/>
            <person name="Flajnik M.F."/>
            <person name="Sutoh Y."/>
            <person name="Kasahara M."/>
            <person name="Hoon S."/>
            <person name="Gangu V."/>
            <person name="Roy S.W."/>
            <person name="Irimia M."/>
            <person name="Korzh V."/>
            <person name="Kondrychyn I."/>
            <person name="Lim Z.W."/>
            <person name="Tay B.H."/>
            <person name="Tohari S."/>
            <person name="Kong K.W."/>
            <person name="Ho S."/>
            <person name="Lorente-Galdos B."/>
            <person name="Quilez J."/>
            <person name="Marques-Bonet T."/>
            <person name="Raney B.J."/>
            <person name="Ingham P.W."/>
            <person name="Tay A."/>
            <person name="Hillier L.W."/>
            <person name="Minx P."/>
            <person name="Boehm T."/>
            <person name="Wilson R.K."/>
            <person name="Brenner S."/>
            <person name="Warren W.C."/>
        </authorList>
    </citation>
    <scope>NUCLEOTIDE SEQUENCE [LARGE SCALE GENOMIC DNA]</scope>
</reference>
<protein>
    <submittedName>
        <fullName evidence="11">Poliovirus receptor-related protein 3-like</fullName>
    </submittedName>
</protein>
<evidence type="ECO:0000259" key="10">
    <source>
        <dbReference type="PROSITE" id="PS50835"/>
    </source>
</evidence>
<organism evidence="11 12">
    <name type="scientific">Callorhinchus milii</name>
    <name type="common">Ghost shark</name>
    <dbReference type="NCBI Taxonomy" id="7868"/>
    <lineage>
        <taxon>Eukaryota</taxon>
        <taxon>Metazoa</taxon>
        <taxon>Chordata</taxon>
        <taxon>Craniata</taxon>
        <taxon>Vertebrata</taxon>
        <taxon>Chondrichthyes</taxon>
        <taxon>Holocephali</taxon>
        <taxon>Chimaeriformes</taxon>
        <taxon>Callorhinchidae</taxon>
        <taxon>Callorhinchus</taxon>
    </lineage>
</organism>
<evidence type="ECO:0000256" key="5">
    <source>
        <dbReference type="ARBA" id="ARBA00022889"/>
    </source>
</evidence>
<dbReference type="InterPro" id="IPR036179">
    <property type="entry name" value="Ig-like_dom_sf"/>
</dbReference>
<dbReference type="AlphaFoldDB" id="A0A4W3JAA4"/>
<evidence type="ECO:0000256" key="2">
    <source>
        <dbReference type="ARBA" id="ARBA00007810"/>
    </source>
</evidence>
<evidence type="ECO:0000256" key="1">
    <source>
        <dbReference type="ARBA" id="ARBA00004370"/>
    </source>
</evidence>
<feature type="domain" description="Ig-like" evidence="10">
    <location>
        <begin position="25"/>
        <end position="117"/>
    </location>
</feature>
<sequence length="277" mass="30527">MQCSLWAETLMVLGSLILGAVSVAPTDIIELSPHIPVANRGESTIATCLAKNAKPATSINWESPFYFSFTQSTTPPAPDGTVNVSSTRRLSPTREMNGQYVYCVVEHPALKTPERLGYQLNIHYVPSVAITIVKTDQDNLQLKCNADANPPSIGFRWTRMNDTNPIFNKVQDDSILKVPILTSDNNRLYMCETSNIIGSAKSSIYLHQCKYVLLSKLVPLPHSLPIAYKFVLRKYLSTSLLKVVIKLASTTLSGNAFQIQTTIASSLSFLCNICFHG</sequence>
<dbReference type="GO" id="GO:0016020">
    <property type="term" value="C:membrane"/>
    <property type="evidence" value="ECO:0007669"/>
    <property type="project" value="UniProtKB-SubCell"/>
</dbReference>
<proteinExistence type="inferred from homology"/>
<reference evidence="12" key="2">
    <citation type="journal article" date="2007" name="PLoS Biol.">
        <title>Survey sequencing and comparative analysis of the elephant shark (Callorhinchus milii) genome.</title>
        <authorList>
            <person name="Venkatesh B."/>
            <person name="Kirkness E.F."/>
            <person name="Loh Y.H."/>
            <person name="Halpern A.L."/>
            <person name="Lee A.P."/>
            <person name="Johnson J."/>
            <person name="Dandona N."/>
            <person name="Viswanathan L.D."/>
            <person name="Tay A."/>
            <person name="Venter J.C."/>
            <person name="Strausberg R.L."/>
            <person name="Brenner S."/>
        </authorList>
    </citation>
    <scope>NUCLEOTIDE SEQUENCE [LARGE SCALE GENOMIC DNA]</scope>
</reference>
<keyword evidence="4" id="KW-0677">Repeat</keyword>
<reference evidence="11" key="4">
    <citation type="submission" date="2025-08" db="UniProtKB">
        <authorList>
            <consortium name="Ensembl"/>
        </authorList>
    </citation>
    <scope>IDENTIFICATION</scope>
</reference>
<keyword evidence="8" id="KW-0325">Glycoprotein</keyword>
<gene>
    <name evidence="11" type="primary">LOC103190025</name>
</gene>
<dbReference type="Pfam" id="PF08205">
    <property type="entry name" value="C2-set_2"/>
    <property type="match status" value="1"/>
</dbReference>
<keyword evidence="6" id="KW-0472">Membrane</keyword>
<evidence type="ECO:0000313" key="12">
    <source>
        <dbReference type="Proteomes" id="UP000314986"/>
    </source>
</evidence>
<dbReference type="Ensembl" id="ENSCMIT00000035550.1">
    <property type="protein sequence ID" value="ENSCMIP00000035028.1"/>
    <property type="gene ID" value="ENSCMIG00000014851.1"/>
</dbReference>
<dbReference type="PANTHER" id="PTHR23277:SF106">
    <property type="entry name" value="NECTIN-1 ISOFORM X1-RELATED"/>
    <property type="match status" value="1"/>
</dbReference>